<dbReference type="SUPFAM" id="SSF47336">
    <property type="entry name" value="ACP-like"/>
    <property type="match status" value="1"/>
</dbReference>
<sequence length="85" mass="9348">MEIPHEFQAVLRRYLPYAGPGDLTPGDDLTSLGLDSMGVVQLMVDLEDGYDLELPDDILSEETFATVGSLWLTLSFLLDAARIGF</sequence>
<proteinExistence type="predicted"/>
<gene>
    <name evidence="2" type="ORF">Acor_12910</name>
</gene>
<feature type="domain" description="Carrier" evidence="1">
    <location>
        <begin position="1"/>
        <end position="78"/>
    </location>
</feature>
<reference evidence="2 3" key="1">
    <citation type="submission" date="2019-10" db="EMBL/GenBank/DDBJ databases">
        <title>Whole genome shotgun sequence of Acrocarpospora corrugata NBRC 13972.</title>
        <authorList>
            <person name="Ichikawa N."/>
            <person name="Kimura A."/>
            <person name="Kitahashi Y."/>
            <person name="Komaki H."/>
            <person name="Oguchi A."/>
        </authorList>
    </citation>
    <scope>NUCLEOTIDE SEQUENCE [LARGE SCALE GENOMIC DNA]</scope>
    <source>
        <strain evidence="2 3">NBRC 13972</strain>
    </source>
</reference>
<evidence type="ECO:0000313" key="2">
    <source>
        <dbReference type="EMBL" id="GER99227.1"/>
    </source>
</evidence>
<dbReference type="InterPro" id="IPR009081">
    <property type="entry name" value="PP-bd_ACP"/>
</dbReference>
<dbReference type="RefSeq" id="WP_155335640.1">
    <property type="nucleotide sequence ID" value="NZ_BAAABN010000093.1"/>
</dbReference>
<dbReference type="AlphaFoldDB" id="A0A5M3VXX0"/>
<accession>A0A5M3VXX0</accession>
<comment type="caution">
    <text evidence="2">The sequence shown here is derived from an EMBL/GenBank/DDBJ whole genome shotgun (WGS) entry which is preliminary data.</text>
</comment>
<dbReference type="PROSITE" id="PS50075">
    <property type="entry name" value="CARRIER"/>
    <property type="match status" value="1"/>
</dbReference>
<dbReference type="InterPro" id="IPR036736">
    <property type="entry name" value="ACP-like_sf"/>
</dbReference>
<evidence type="ECO:0000259" key="1">
    <source>
        <dbReference type="PROSITE" id="PS50075"/>
    </source>
</evidence>
<dbReference type="Proteomes" id="UP000334990">
    <property type="component" value="Unassembled WGS sequence"/>
</dbReference>
<dbReference type="EMBL" id="BLAD01000039">
    <property type="protein sequence ID" value="GER99227.1"/>
    <property type="molecule type" value="Genomic_DNA"/>
</dbReference>
<protein>
    <recommendedName>
        <fullName evidence="1">Carrier domain-containing protein</fullName>
    </recommendedName>
</protein>
<evidence type="ECO:0000313" key="3">
    <source>
        <dbReference type="Proteomes" id="UP000334990"/>
    </source>
</evidence>
<name>A0A5M3VXX0_9ACTN</name>
<keyword evidence="3" id="KW-1185">Reference proteome</keyword>
<dbReference type="OrthoDB" id="3395095at2"/>
<dbReference type="Gene3D" id="1.10.1200.10">
    <property type="entry name" value="ACP-like"/>
    <property type="match status" value="1"/>
</dbReference>
<organism evidence="2 3">
    <name type="scientific">Acrocarpospora corrugata</name>
    <dbReference type="NCBI Taxonomy" id="35763"/>
    <lineage>
        <taxon>Bacteria</taxon>
        <taxon>Bacillati</taxon>
        <taxon>Actinomycetota</taxon>
        <taxon>Actinomycetes</taxon>
        <taxon>Streptosporangiales</taxon>
        <taxon>Streptosporangiaceae</taxon>
        <taxon>Acrocarpospora</taxon>
    </lineage>
</organism>
<dbReference type="Pfam" id="PF00550">
    <property type="entry name" value="PP-binding"/>
    <property type="match status" value="1"/>
</dbReference>